<dbReference type="SUPFAM" id="SSF89733">
    <property type="entry name" value="L-sulfolactate dehydrogenase-like"/>
    <property type="match status" value="1"/>
</dbReference>
<dbReference type="Gene3D" id="3.30.1370.60">
    <property type="entry name" value="Hypothetical oxidoreductase yiak, domain 2"/>
    <property type="match status" value="1"/>
</dbReference>
<sequence length="320" mass="32862">MRLTHDEALDLATAAARAAGAGEATARALAEATVAAEWAGSRAVGFAHLPDYLDGLRSGRIDGHAAPEISFPAPAAVRVDVRRGIAQRGFDEAFDAFVERTRSGGVAVLTLHDSYTVGELGYYTRRLAQQGLVALAACNATAQVTTLESGRPVFGTNPLSFAAPTTGARPFVIDQASSATAFVRLRQAAAEGAAIPEGWAVDARGEPTTSALAALSGLLLPFGGARGAHIAMIVEILGAGLTGGHWSIDAPHYAEGTTSPAVGLFVTAFDPERLVPGFAARLTAQIERLAALGVRIPGSHLDITALDIPEALVAALRAGA</sequence>
<accession>A0ABU9B7X0</accession>
<dbReference type="RefSeq" id="WP_341373756.1">
    <property type="nucleotide sequence ID" value="NZ_JBBUTF010000006.1"/>
</dbReference>
<evidence type="ECO:0000313" key="3">
    <source>
        <dbReference type="EMBL" id="MEK8025972.1"/>
    </source>
</evidence>
<dbReference type="InterPro" id="IPR043143">
    <property type="entry name" value="Mal/L-sulf/L-lact_DH-like_NADP"/>
</dbReference>
<reference evidence="3 4" key="1">
    <citation type="submission" date="2024-04" db="EMBL/GenBank/DDBJ databases">
        <title>Novel species of the genus Ideonella isolated from streams.</title>
        <authorList>
            <person name="Lu H."/>
        </authorList>
    </citation>
    <scope>NUCLEOTIDE SEQUENCE [LARGE SCALE GENOMIC DNA]</scope>
    <source>
        <strain evidence="3 4">BYS139W</strain>
    </source>
</reference>
<organism evidence="3 4">
    <name type="scientific">Pseudaquabacterium rugosum</name>
    <dbReference type="NCBI Taxonomy" id="2984194"/>
    <lineage>
        <taxon>Bacteria</taxon>
        <taxon>Pseudomonadati</taxon>
        <taxon>Pseudomonadota</taxon>
        <taxon>Betaproteobacteria</taxon>
        <taxon>Burkholderiales</taxon>
        <taxon>Sphaerotilaceae</taxon>
        <taxon>Pseudaquabacterium</taxon>
    </lineage>
</organism>
<dbReference type="PANTHER" id="PTHR11091">
    <property type="entry name" value="OXIDOREDUCTASE-RELATED"/>
    <property type="match status" value="1"/>
</dbReference>
<dbReference type="PANTHER" id="PTHR11091:SF0">
    <property type="entry name" value="MALATE DEHYDROGENASE"/>
    <property type="match status" value="1"/>
</dbReference>
<keyword evidence="2" id="KW-0560">Oxidoreductase</keyword>
<name>A0ABU9B7X0_9BURK</name>
<comment type="similarity">
    <text evidence="1">Belongs to the LDH2/MDH2 oxidoreductase family.</text>
</comment>
<dbReference type="InterPro" id="IPR043144">
    <property type="entry name" value="Mal/L-sulf/L-lact_DH-like_ah"/>
</dbReference>
<keyword evidence="4" id="KW-1185">Reference proteome</keyword>
<evidence type="ECO:0000256" key="1">
    <source>
        <dbReference type="ARBA" id="ARBA00006056"/>
    </source>
</evidence>
<dbReference type="EMBL" id="JBBUTF010000006">
    <property type="protein sequence ID" value="MEK8025972.1"/>
    <property type="molecule type" value="Genomic_DNA"/>
</dbReference>
<comment type="caution">
    <text evidence="3">The sequence shown here is derived from an EMBL/GenBank/DDBJ whole genome shotgun (WGS) entry which is preliminary data.</text>
</comment>
<dbReference type="Pfam" id="PF02615">
    <property type="entry name" value="Ldh_2"/>
    <property type="match status" value="1"/>
</dbReference>
<dbReference type="Proteomes" id="UP001368500">
    <property type="component" value="Unassembled WGS sequence"/>
</dbReference>
<dbReference type="Gene3D" id="1.10.1530.10">
    <property type="match status" value="1"/>
</dbReference>
<dbReference type="InterPro" id="IPR003767">
    <property type="entry name" value="Malate/L-lactate_DH-like"/>
</dbReference>
<evidence type="ECO:0000256" key="2">
    <source>
        <dbReference type="ARBA" id="ARBA00023002"/>
    </source>
</evidence>
<protein>
    <submittedName>
        <fullName evidence="3">Ldh family oxidoreductase</fullName>
    </submittedName>
</protein>
<evidence type="ECO:0000313" key="4">
    <source>
        <dbReference type="Proteomes" id="UP001368500"/>
    </source>
</evidence>
<gene>
    <name evidence="3" type="ORF">AACH11_08355</name>
</gene>
<dbReference type="InterPro" id="IPR036111">
    <property type="entry name" value="Mal/L-sulfo/L-lacto_DH-like_sf"/>
</dbReference>
<proteinExistence type="inferred from homology"/>